<name>A0AAV4SNJ5_9ARAC</name>
<feature type="region of interest" description="Disordered" evidence="1">
    <location>
        <begin position="55"/>
        <end position="108"/>
    </location>
</feature>
<keyword evidence="3" id="KW-1185">Reference proteome</keyword>
<sequence>MRVQPEKRKRPGAKAKPEELVQHGSRLKQKQASRKFFSAASGKYFTPREREEKFFFSTSSRHPSPLESGTRKQYLGDTSSGMSSKKNTHLHPWQKERKAKGAVVRKRH</sequence>
<evidence type="ECO:0000313" key="2">
    <source>
        <dbReference type="EMBL" id="GIY35670.1"/>
    </source>
</evidence>
<proteinExistence type="predicted"/>
<dbReference type="EMBL" id="BPLQ01008196">
    <property type="protein sequence ID" value="GIY35670.1"/>
    <property type="molecule type" value="Genomic_DNA"/>
</dbReference>
<organism evidence="2 3">
    <name type="scientific">Caerostris darwini</name>
    <dbReference type="NCBI Taxonomy" id="1538125"/>
    <lineage>
        <taxon>Eukaryota</taxon>
        <taxon>Metazoa</taxon>
        <taxon>Ecdysozoa</taxon>
        <taxon>Arthropoda</taxon>
        <taxon>Chelicerata</taxon>
        <taxon>Arachnida</taxon>
        <taxon>Araneae</taxon>
        <taxon>Araneomorphae</taxon>
        <taxon>Entelegynae</taxon>
        <taxon>Araneoidea</taxon>
        <taxon>Araneidae</taxon>
        <taxon>Caerostris</taxon>
    </lineage>
</organism>
<gene>
    <name evidence="2" type="ORF">CDAR_185061</name>
</gene>
<evidence type="ECO:0000313" key="3">
    <source>
        <dbReference type="Proteomes" id="UP001054837"/>
    </source>
</evidence>
<protein>
    <submittedName>
        <fullName evidence="2">Uncharacterized protein</fullName>
    </submittedName>
</protein>
<feature type="compositionally biased region" description="Basic residues" evidence="1">
    <location>
        <begin position="97"/>
        <end position="108"/>
    </location>
</feature>
<accession>A0AAV4SNJ5</accession>
<reference evidence="2 3" key="1">
    <citation type="submission" date="2021-06" db="EMBL/GenBank/DDBJ databases">
        <title>Caerostris darwini draft genome.</title>
        <authorList>
            <person name="Kono N."/>
            <person name="Arakawa K."/>
        </authorList>
    </citation>
    <scope>NUCLEOTIDE SEQUENCE [LARGE SCALE GENOMIC DNA]</scope>
</reference>
<dbReference type="Proteomes" id="UP001054837">
    <property type="component" value="Unassembled WGS sequence"/>
</dbReference>
<comment type="caution">
    <text evidence="2">The sequence shown here is derived from an EMBL/GenBank/DDBJ whole genome shotgun (WGS) entry which is preliminary data.</text>
</comment>
<feature type="compositionally biased region" description="Polar residues" evidence="1">
    <location>
        <begin position="76"/>
        <end position="85"/>
    </location>
</feature>
<evidence type="ECO:0000256" key="1">
    <source>
        <dbReference type="SAM" id="MobiDB-lite"/>
    </source>
</evidence>
<feature type="region of interest" description="Disordered" evidence="1">
    <location>
        <begin position="1"/>
        <end position="34"/>
    </location>
</feature>
<dbReference type="AlphaFoldDB" id="A0AAV4SNJ5"/>